<gene>
    <name evidence="1" type="ORF">LV92_02293</name>
</gene>
<accession>A0A327R3G0</accession>
<name>A0A327R3G0_9FLAO</name>
<evidence type="ECO:0000313" key="1">
    <source>
        <dbReference type="EMBL" id="RAJ11366.1"/>
    </source>
</evidence>
<proteinExistence type="predicted"/>
<protein>
    <submittedName>
        <fullName evidence="1">Uncharacterized protein</fullName>
    </submittedName>
</protein>
<dbReference type="EMBL" id="QLLN01000004">
    <property type="protein sequence ID" value="RAJ11366.1"/>
    <property type="molecule type" value="Genomic_DNA"/>
</dbReference>
<evidence type="ECO:0000313" key="2">
    <source>
        <dbReference type="Proteomes" id="UP000249696"/>
    </source>
</evidence>
<dbReference type="AlphaFoldDB" id="A0A327R3G0"/>
<comment type="caution">
    <text evidence="1">The sequence shown here is derived from an EMBL/GenBank/DDBJ whole genome shotgun (WGS) entry which is preliminary data.</text>
</comment>
<keyword evidence="2" id="KW-1185">Reference proteome</keyword>
<reference evidence="1 2" key="1">
    <citation type="submission" date="2018-06" db="EMBL/GenBank/DDBJ databases">
        <title>Genomic Encyclopedia of Archaeal and Bacterial Type Strains, Phase II (KMG-II): from individual species to whole genera.</title>
        <authorList>
            <person name="Goeker M."/>
        </authorList>
    </citation>
    <scope>NUCLEOTIDE SEQUENCE [LARGE SCALE GENOMIC DNA]</scope>
    <source>
        <strain evidence="1 2">DSM 23522</strain>
    </source>
</reference>
<organism evidence="1 2">
    <name type="scientific">Arenibacter echinorum</name>
    <dbReference type="NCBI Taxonomy" id="440515"/>
    <lineage>
        <taxon>Bacteria</taxon>
        <taxon>Pseudomonadati</taxon>
        <taxon>Bacteroidota</taxon>
        <taxon>Flavobacteriia</taxon>
        <taxon>Flavobacteriales</taxon>
        <taxon>Flavobacteriaceae</taxon>
        <taxon>Arenibacter</taxon>
    </lineage>
</organism>
<sequence length="69" mass="7830">MRFSLEIRSIFILCLGVSQNLIIAGVIMARSLKTGFTHITLAPYFGLRKSMDIETDNKNLHFLNETVDD</sequence>
<dbReference type="Proteomes" id="UP000249696">
    <property type="component" value="Unassembled WGS sequence"/>
</dbReference>